<reference evidence="1 2" key="1">
    <citation type="journal article" date="2019" name="Nat. Ecol. Evol.">
        <title>Megaphylogeny resolves global patterns of mushroom evolution.</title>
        <authorList>
            <person name="Varga T."/>
            <person name="Krizsan K."/>
            <person name="Foldi C."/>
            <person name="Dima B."/>
            <person name="Sanchez-Garcia M."/>
            <person name="Sanchez-Ramirez S."/>
            <person name="Szollosi G.J."/>
            <person name="Szarkandi J.G."/>
            <person name="Papp V."/>
            <person name="Albert L."/>
            <person name="Andreopoulos W."/>
            <person name="Angelini C."/>
            <person name="Antonin V."/>
            <person name="Barry K.W."/>
            <person name="Bougher N.L."/>
            <person name="Buchanan P."/>
            <person name="Buyck B."/>
            <person name="Bense V."/>
            <person name="Catcheside P."/>
            <person name="Chovatia M."/>
            <person name="Cooper J."/>
            <person name="Damon W."/>
            <person name="Desjardin D."/>
            <person name="Finy P."/>
            <person name="Geml J."/>
            <person name="Haridas S."/>
            <person name="Hughes K."/>
            <person name="Justo A."/>
            <person name="Karasinski D."/>
            <person name="Kautmanova I."/>
            <person name="Kiss B."/>
            <person name="Kocsube S."/>
            <person name="Kotiranta H."/>
            <person name="LaButti K.M."/>
            <person name="Lechner B.E."/>
            <person name="Liimatainen K."/>
            <person name="Lipzen A."/>
            <person name="Lukacs Z."/>
            <person name="Mihaltcheva S."/>
            <person name="Morgado L.N."/>
            <person name="Niskanen T."/>
            <person name="Noordeloos M.E."/>
            <person name="Ohm R.A."/>
            <person name="Ortiz-Santana B."/>
            <person name="Ovrebo C."/>
            <person name="Racz N."/>
            <person name="Riley R."/>
            <person name="Savchenko A."/>
            <person name="Shiryaev A."/>
            <person name="Soop K."/>
            <person name="Spirin V."/>
            <person name="Szebenyi C."/>
            <person name="Tomsovsky M."/>
            <person name="Tulloss R.E."/>
            <person name="Uehling J."/>
            <person name="Grigoriev I.V."/>
            <person name="Vagvolgyi C."/>
            <person name="Papp T."/>
            <person name="Martin F.M."/>
            <person name="Miettinen O."/>
            <person name="Hibbett D.S."/>
            <person name="Nagy L.G."/>
        </authorList>
    </citation>
    <scope>NUCLEOTIDE SEQUENCE [LARGE SCALE GENOMIC DNA]</scope>
    <source>
        <strain evidence="1 2">NL-1719</strain>
    </source>
</reference>
<dbReference type="Proteomes" id="UP000308600">
    <property type="component" value="Unassembled WGS sequence"/>
</dbReference>
<evidence type="ECO:0000313" key="2">
    <source>
        <dbReference type="Proteomes" id="UP000308600"/>
    </source>
</evidence>
<dbReference type="EMBL" id="ML208393">
    <property type="protein sequence ID" value="TFK66817.1"/>
    <property type="molecule type" value="Genomic_DNA"/>
</dbReference>
<name>A0ACD3APG4_9AGAR</name>
<gene>
    <name evidence="1" type="ORF">BDN72DRAFT_736185</name>
</gene>
<evidence type="ECO:0000313" key="1">
    <source>
        <dbReference type="EMBL" id="TFK66817.1"/>
    </source>
</evidence>
<protein>
    <submittedName>
        <fullName evidence="1">Uncharacterized protein</fullName>
    </submittedName>
</protein>
<proteinExistence type="predicted"/>
<keyword evidence="2" id="KW-1185">Reference proteome</keyword>
<feature type="non-terminal residue" evidence="1">
    <location>
        <position position="129"/>
    </location>
</feature>
<sequence>PMVIVIDGLDECRQPEEQTQLLEEILASILQLGPSAKLLISCRPQPHLEHIFNQFNLGDSYRINLGQSAENNDDIRTFLRISFDQIYEKHSDKMSTVAQPWPSHDDIEELVDRASGQFIFAATAISFMD</sequence>
<feature type="non-terminal residue" evidence="1">
    <location>
        <position position="1"/>
    </location>
</feature>
<organism evidence="1 2">
    <name type="scientific">Pluteus cervinus</name>
    <dbReference type="NCBI Taxonomy" id="181527"/>
    <lineage>
        <taxon>Eukaryota</taxon>
        <taxon>Fungi</taxon>
        <taxon>Dikarya</taxon>
        <taxon>Basidiomycota</taxon>
        <taxon>Agaricomycotina</taxon>
        <taxon>Agaricomycetes</taxon>
        <taxon>Agaricomycetidae</taxon>
        <taxon>Agaricales</taxon>
        <taxon>Pluteineae</taxon>
        <taxon>Pluteaceae</taxon>
        <taxon>Pluteus</taxon>
    </lineage>
</organism>
<accession>A0ACD3APG4</accession>